<gene>
    <name evidence="1" type="ORF">V8G54_011099</name>
</gene>
<dbReference type="Gene3D" id="3.40.50.720">
    <property type="entry name" value="NAD(P)-binding Rossmann-like Domain"/>
    <property type="match status" value="2"/>
</dbReference>
<dbReference type="PANTHER" id="PTHR48476">
    <property type="entry name" value="SHORT-CHAIN DEHYDROGENASE TIC 32, CHLOROPLASTIC-LIKE"/>
    <property type="match status" value="1"/>
</dbReference>
<accession>A0AAQ3S1Z5</accession>
<dbReference type="InterPro" id="IPR036291">
    <property type="entry name" value="NAD(P)-bd_dom_sf"/>
</dbReference>
<organism evidence="1 2">
    <name type="scientific">Vigna mungo</name>
    <name type="common">Black gram</name>
    <name type="synonym">Phaseolus mungo</name>
    <dbReference type="NCBI Taxonomy" id="3915"/>
    <lineage>
        <taxon>Eukaryota</taxon>
        <taxon>Viridiplantae</taxon>
        <taxon>Streptophyta</taxon>
        <taxon>Embryophyta</taxon>
        <taxon>Tracheophyta</taxon>
        <taxon>Spermatophyta</taxon>
        <taxon>Magnoliopsida</taxon>
        <taxon>eudicotyledons</taxon>
        <taxon>Gunneridae</taxon>
        <taxon>Pentapetalae</taxon>
        <taxon>rosids</taxon>
        <taxon>fabids</taxon>
        <taxon>Fabales</taxon>
        <taxon>Fabaceae</taxon>
        <taxon>Papilionoideae</taxon>
        <taxon>50 kb inversion clade</taxon>
        <taxon>NPAAA clade</taxon>
        <taxon>indigoferoid/millettioid clade</taxon>
        <taxon>Phaseoleae</taxon>
        <taxon>Vigna</taxon>
    </lineage>
</organism>
<keyword evidence="2" id="KW-1185">Reference proteome</keyword>
<dbReference type="EMBL" id="CP144697">
    <property type="protein sequence ID" value="WVZ13533.1"/>
    <property type="molecule type" value="Genomic_DNA"/>
</dbReference>
<protein>
    <recommendedName>
        <fullName evidence="3">Short-chain dehydrogenase TIC 32, chloroplastic</fullName>
    </recommendedName>
</protein>
<evidence type="ECO:0000313" key="2">
    <source>
        <dbReference type="Proteomes" id="UP001374535"/>
    </source>
</evidence>
<dbReference type="InterPro" id="IPR002347">
    <property type="entry name" value="SDR_fam"/>
</dbReference>
<dbReference type="SUPFAM" id="SSF51735">
    <property type="entry name" value="NAD(P)-binding Rossmann-fold domains"/>
    <property type="match status" value="1"/>
</dbReference>
<evidence type="ECO:0000313" key="1">
    <source>
        <dbReference type="EMBL" id="WVZ13533.1"/>
    </source>
</evidence>
<reference evidence="1 2" key="1">
    <citation type="journal article" date="2023" name="Life. Sci Alliance">
        <title>Evolutionary insights into 3D genome organization and epigenetic landscape of Vigna mungo.</title>
        <authorList>
            <person name="Junaid A."/>
            <person name="Singh B."/>
            <person name="Bhatia S."/>
        </authorList>
    </citation>
    <scope>NUCLEOTIDE SEQUENCE [LARGE SCALE GENOMIC DNA]</scope>
    <source>
        <strain evidence="1">Urdbean</strain>
    </source>
</reference>
<sequence>MWWLFGRTNGSGFSSSSTAEEVTQGIDGSNLTAIVTGATSGIGVETARVLAMRGVHVIMGVRNLVTAKDVKEVILKEIPTAKLDYMELDLSSMASVRKFASNFISSGLPLNILMNFRSPFHTEEGVDITANSLHPGAVITNIFRHTNILSGLINTVGRLVFKNVQQGAATTCYVALHPQVREISGHYFQDCNVSTENSQARNPELAKKLWDFSLNLIK</sequence>
<dbReference type="Proteomes" id="UP001374535">
    <property type="component" value="Chromosome 4"/>
</dbReference>
<evidence type="ECO:0008006" key="3">
    <source>
        <dbReference type="Google" id="ProtNLM"/>
    </source>
</evidence>
<dbReference type="PRINTS" id="PR00081">
    <property type="entry name" value="GDHRDH"/>
</dbReference>
<dbReference type="InterPro" id="IPR055280">
    <property type="entry name" value="TIC32"/>
</dbReference>
<dbReference type="PANTHER" id="PTHR48476:SF1">
    <property type="entry name" value="SHORT-CHAIN DEHYDROGENASE TIC 32, CHLOROPLASTIC-LIKE"/>
    <property type="match status" value="1"/>
</dbReference>
<dbReference type="Pfam" id="PF00106">
    <property type="entry name" value="adh_short"/>
    <property type="match status" value="1"/>
</dbReference>
<dbReference type="AlphaFoldDB" id="A0AAQ3S1Z5"/>
<proteinExistence type="predicted"/>
<name>A0AAQ3S1Z5_VIGMU</name>